<comment type="caution">
    <text evidence="8">The sequence shown here is derived from an EMBL/GenBank/DDBJ whole genome shotgun (WGS) entry which is preliminary data.</text>
</comment>
<evidence type="ECO:0000256" key="2">
    <source>
        <dbReference type="ARBA" id="ARBA00006386"/>
    </source>
</evidence>
<dbReference type="InterPro" id="IPR052923">
    <property type="entry name" value="UPF0718"/>
</dbReference>
<evidence type="ECO:0000313" key="8">
    <source>
        <dbReference type="EMBL" id="MCB4823194.1"/>
    </source>
</evidence>
<dbReference type="RefSeq" id="WP_226609602.1">
    <property type="nucleotide sequence ID" value="NZ_JAJAQI010000023.1"/>
</dbReference>
<evidence type="ECO:0000256" key="1">
    <source>
        <dbReference type="ARBA" id="ARBA00004651"/>
    </source>
</evidence>
<feature type="transmembrane region" description="Helical" evidence="7">
    <location>
        <begin position="83"/>
        <end position="109"/>
    </location>
</feature>
<keyword evidence="6 7" id="KW-0472">Membrane</keyword>
<dbReference type="GO" id="GO:0005886">
    <property type="term" value="C:plasma membrane"/>
    <property type="evidence" value="ECO:0007669"/>
    <property type="project" value="UniProtKB-SubCell"/>
</dbReference>
<evidence type="ECO:0000256" key="3">
    <source>
        <dbReference type="ARBA" id="ARBA00022475"/>
    </source>
</evidence>
<evidence type="ECO:0000256" key="6">
    <source>
        <dbReference type="ARBA" id="ARBA00023136"/>
    </source>
</evidence>
<keyword evidence="4 7" id="KW-0812">Transmembrane</keyword>
<keyword evidence="5 7" id="KW-1133">Transmembrane helix</keyword>
<dbReference type="InterPro" id="IPR005524">
    <property type="entry name" value="DUF318"/>
</dbReference>
<evidence type="ECO:0000256" key="5">
    <source>
        <dbReference type="ARBA" id="ARBA00022989"/>
    </source>
</evidence>
<proteinExistence type="inferred from homology"/>
<dbReference type="EMBL" id="JAJAQI010000023">
    <property type="protein sequence ID" value="MCB4823194.1"/>
    <property type="molecule type" value="Genomic_DNA"/>
</dbReference>
<keyword evidence="3" id="KW-1003">Cell membrane</keyword>
<evidence type="ECO:0000256" key="4">
    <source>
        <dbReference type="ARBA" id="ARBA00022692"/>
    </source>
</evidence>
<organism evidence="8 9">
    <name type="scientific">Roseicella aerolata</name>
    <dbReference type="NCBI Taxonomy" id="2883479"/>
    <lineage>
        <taxon>Bacteria</taxon>
        <taxon>Pseudomonadati</taxon>
        <taxon>Pseudomonadota</taxon>
        <taxon>Alphaproteobacteria</taxon>
        <taxon>Acetobacterales</taxon>
        <taxon>Roseomonadaceae</taxon>
        <taxon>Roseicella</taxon>
    </lineage>
</organism>
<feature type="transmembrane region" description="Helical" evidence="7">
    <location>
        <begin position="146"/>
        <end position="164"/>
    </location>
</feature>
<dbReference type="PANTHER" id="PTHR34184">
    <property type="entry name" value="UPF0718 PROTEIN YCGR"/>
    <property type="match status" value="1"/>
</dbReference>
<evidence type="ECO:0000313" key="9">
    <source>
        <dbReference type="Proteomes" id="UP001139311"/>
    </source>
</evidence>
<comment type="subcellular location">
    <subcellularLocation>
        <location evidence="1">Cell membrane</location>
        <topology evidence="1">Multi-pass membrane protein</topology>
    </subcellularLocation>
</comment>
<keyword evidence="9" id="KW-1185">Reference proteome</keyword>
<name>A0A9X1L938_9PROT</name>
<dbReference type="Proteomes" id="UP001139311">
    <property type="component" value="Unassembled WGS sequence"/>
</dbReference>
<reference evidence="8" key="1">
    <citation type="submission" date="2021-10" db="EMBL/GenBank/DDBJ databases">
        <title>Roseicella aerolatum sp. nov., isolated from aerosols of e-waste dismantling site.</title>
        <authorList>
            <person name="Qin T."/>
        </authorList>
    </citation>
    <scope>NUCLEOTIDE SEQUENCE</scope>
    <source>
        <strain evidence="8">GB24</strain>
    </source>
</reference>
<protein>
    <submittedName>
        <fullName evidence="8">Permease</fullName>
    </submittedName>
</protein>
<dbReference type="PANTHER" id="PTHR34184:SF4">
    <property type="entry name" value="UPF0718 PROTEIN YCGR"/>
    <property type="match status" value="1"/>
</dbReference>
<feature type="transmembrane region" description="Helical" evidence="7">
    <location>
        <begin position="115"/>
        <end position="134"/>
    </location>
</feature>
<gene>
    <name evidence="8" type="ORF">LHA35_15780</name>
</gene>
<evidence type="ECO:0000256" key="7">
    <source>
        <dbReference type="SAM" id="Phobius"/>
    </source>
</evidence>
<sequence length="183" mass="19170">MLRLLRRHSSLAIILSIGLVAGSLVWTLHGPEAFRRALGTAWQVFLTVLPALLAGLLLAGSLKQLIPPGALAKWMGAESGWRGLFVATLCGMAMPGGPMAAFPLVLVLAQAGADRGALIAFIVAWALNGFQRVLVWEVPLLGADFALLRFLCGLPLSVIAGVLARRIPLAWTPPGSAAPGARP</sequence>
<dbReference type="AlphaFoldDB" id="A0A9X1L938"/>
<dbReference type="Pfam" id="PF03773">
    <property type="entry name" value="ArsP_1"/>
    <property type="match status" value="1"/>
</dbReference>
<accession>A0A9X1L938</accession>
<feature type="transmembrane region" description="Helical" evidence="7">
    <location>
        <begin position="12"/>
        <end position="29"/>
    </location>
</feature>
<feature type="transmembrane region" description="Helical" evidence="7">
    <location>
        <begin position="41"/>
        <end position="62"/>
    </location>
</feature>
<comment type="similarity">
    <text evidence="2">Belongs to the UPF0718 family.</text>
</comment>